<gene>
    <name evidence="1" type="ORF">PKOR_17205</name>
</gene>
<organism evidence="1 2">
    <name type="scientific">Pontibacter korlensis</name>
    <dbReference type="NCBI Taxonomy" id="400092"/>
    <lineage>
        <taxon>Bacteria</taxon>
        <taxon>Pseudomonadati</taxon>
        <taxon>Bacteroidota</taxon>
        <taxon>Cytophagia</taxon>
        <taxon>Cytophagales</taxon>
        <taxon>Hymenobacteraceae</taxon>
        <taxon>Pontibacter</taxon>
    </lineage>
</organism>
<dbReference type="Proteomes" id="UP000033109">
    <property type="component" value="Chromosome"/>
</dbReference>
<keyword evidence="2" id="KW-1185">Reference proteome</keyword>
<name>A0A0E3ZI93_9BACT</name>
<accession>A0A0E3ZI93</accession>
<dbReference type="HOGENOM" id="CLU_1946822_0_0_10"/>
<dbReference type="AlphaFoldDB" id="A0A0E3ZI93"/>
<dbReference type="STRING" id="400092.PKOR_17205"/>
<dbReference type="PATRIC" id="fig|400092.3.peg.3768"/>
<evidence type="ECO:0000313" key="2">
    <source>
        <dbReference type="Proteomes" id="UP000033109"/>
    </source>
</evidence>
<sequence>MLMTVVCLFTFSACNDDDEDDVSPNVSLLTGERWTGSAVFINGEDRTEEFEQEYEIDITQYTSQFERDGTYTDRYNGNVLVDGTWEYGNNERIIIFDKGTQDEYTVVISKLDEDELFYLQGGLEFRFTR</sequence>
<evidence type="ECO:0000313" key="1">
    <source>
        <dbReference type="EMBL" id="AKD04514.1"/>
    </source>
</evidence>
<reference evidence="1 2" key="1">
    <citation type="journal article" date="2015" name="Sci. Rep.">
        <title>Unraveling adaptation of Pontibacter korlensis to radiation and infertility in desert through complete genome and comparative transcriptomic analysis.</title>
        <authorList>
            <person name="Dai J."/>
            <person name="Dai W."/>
            <person name="Qiu C."/>
            <person name="Yang Z."/>
            <person name="Zhang Y."/>
            <person name="Zhou M."/>
            <person name="Zhang L."/>
            <person name="Fang C."/>
            <person name="Gao Q."/>
            <person name="Yang Q."/>
            <person name="Li X."/>
            <person name="Wang Z."/>
            <person name="Wang Z."/>
            <person name="Jia Z."/>
            <person name="Chen X."/>
        </authorList>
    </citation>
    <scope>NUCLEOTIDE SEQUENCE [LARGE SCALE GENOMIC DNA]</scope>
    <source>
        <strain evidence="1 2">X14-1T</strain>
    </source>
</reference>
<protein>
    <recommendedName>
        <fullName evidence="3">Lipocalin-like domain-containing protein</fullName>
    </recommendedName>
</protein>
<proteinExistence type="predicted"/>
<dbReference type="KEGG" id="pko:PKOR_17205"/>
<evidence type="ECO:0008006" key="3">
    <source>
        <dbReference type="Google" id="ProtNLM"/>
    </source>
</evidence>
<dbReference type="EMBL" id="CP009621">
    <property type="protein sequence ID" value="AKD04514.1"/>
    <property type="molecule type" value="Genomic_DNA"/>
</dbReference>